<organism evidence="2 3">
    <name type="scientific">Tolypothrix tenuis PCC 7101</name>
    <dbReference type="NCBI Taxonomy" id="231146"/>
    <lineage>
        <taxon>Bacteria</taxon>
        <taxon>Bacillati</taxon>
        <taxon>Cyanobacteriota</taxon>
        <taxon>Cyanophyceae</taxon>
        <taxon>Nostocales</taxon>
        <taxon>Tolypothrichaceae</taxon>
        <taxon>Tolypothrix</taxon>
    </lineage>
</organism>
<dbReference type="InterPro" id="IPR000253">
    <property type="entry name" value="FHA_dom"/>
</dbReference>
<dbReference type="EMBL" id="AP018248">
    <property type="protein sequence ID" value="BAZ00274.1"/>
    <property type="molecule type" value="Genomic_DNA"/>
</dbReference>
<dbReference type="CDD" id="cd00060">
    <property type="entry name" value="FHA"/>
    <property type="match status" value="1"/>
</dbReference>
<evidence type="ECO:0000313" key="2">
    <source>
        <dbReference type="EMBL" id="BAZ00274.1"/>
    </source>
</evidence>
<protein>
    <submittedName>
        <fullName evidence="2">FHA domain containing protein</fullName>
    </submittedName>
</protein>
<evidence type="ECO:0000313" key="3">
    <source>
        <dbReference type="Proteomes" id="UP000218785"/>
    </source>
</evidence>
<dbReference type="SMART" id="SM00240">
    <property type="entry name" value="FHA"/>
    <property type="match status" value="1"/>
</dbReference>
<dbReference type="AlphaFoldDB" id="A0A1Z4N3G4"/>
<name>A0A1Z4N3G4_9CYAN</name>
<reference evidence="2 3" key="1">
    <citation type="submission" date="2017-06" db="EMBL/GenBank/DDBJ databases">
        <title>Genome sequencing of cyanobaciteial culture collection at National Institute for Environmental Studies (NIES).</title>
        <authorList>
            <person name="Hirose Y."/>
            <person name="Shimura Y."/>
            <person name="Fujisawa T."/>
            <person name="Nakamura Y."/>
            <person name="Kawachi M."/>
        </authorList>
    </citation>
    <scope>NUCLEOTIDE SEQUENCE [LARGE SCALE GENOMIC DNA]</scope>
    <source>
        <strain evidence="2 3">NIES-37</strain>
    </source>
</reference>
<evidence type="ECO:0000259" key="1">
    <source>
        <dbReference type="PROSITE" id="PS50006"/>
    </source>
</evidence>
<accession>A0A1Z4N3G4</accession>
<feature type="domain" description="FHA" evidence="1">
    <location>
        <begin position="31"/>
        <end position="83"/>
    </location>
</feature>
<dbReference type="Proteomes" id="UP000218785">
    <property type="component" value="Chromosome"/>
</dbReference>
<dbReference type="PROSITE" id="PS50006">
    <property type="entry name" value="FHA_DOMAIN"/>
    <property type="match status" value="1"/>
</dbReference>
<dbReference type="SUPFAM" id="SSF49879">
    <property type="entry name" value="SMAD/FHA domain"/>
    <property type="match status" value="1"/>
</dbReference>
<keyword evidence="3" id="KW-1185">Reference proteome</keyword>
<dbReference type="KEGG" id="ttq:NIES37_42630"/>
<dbReference type="InterPro" id="IPR008984">
    <property type="entry name" value="SMAD_FHA_dom_sf"/>
</dbReference>
<gene>
    <name evidence="2" type="ORF">NIES37_42630</name>
</gene>
<dbReference type="RefSeq" id="WP_096579027.1">
    <property type="nucleotide sequence ID" value="NZ_CAWNJS010000001.1"/>
</dbReference>
<dbReference type="Gene3D" id="2.60.200.20">
    <property type="match status" value="1"/>
</dbReference>
<sequence length="196" mass="21814">MNALTLQWHDAGQDKTQNIYEQQPSKNPGTVRIGRDPLRCDIVVSNPTVSGLHVEIFFNTQQQKFYIRNLRSQNPPLVDRQQLTQGELPLREGSMIQLGQMELRVTNILIKSIPPTILTPPTPPVVSNQPTWPPINQQPQVQPRYHQHPPAPPPGIYGLECPKCHKVSPPENLQVGCPWCGTSLAAAVSVLVAPNH</sequence>
<proteinExistence type="predicted"/>
<dbReference type="Pfam" id="PF00498">
    <property type="entry name" value="FHA"/>
    <property type="match status" value="1"/>
</dbReference>